<keyword evidence="8" id="KW-1185">Reference proteome</keyword>
<feature type="transmembrane region" description="Helical" evidence="6">
    <location>
        <begin position="43"/>
        <end position="63"/>
    </location>
</feature>
<proteinExistence type="inferred from homology"/>
<evidence type="ECO:0008006" key="9">
    <source>
        <dbReference type="Google" id="ProtNLM"/>
    </source>
</evidence>
<dbReference type="GO" id="GO:0016020">
    <property type="term" value="C:membrane"/>
    <property type="evidence" value="ECO:0007669"/>
    <property type="project" value="UniProtKB-SubCell"/>
</dbReference>
<keyword evidence="4 6" id="KW-1133">Transmembrane helix</keyword>
<accession>A0A255YR72</accession>
<evidence type="ECO:0000256" key="6">
    <source>
        <dbReference type="SAM" id="Phobius"/>
    </source>
</evidence>
<evidence type="ECO:0000256" key="4">
    <source>
        <dbReference type="ARBA" id="ARBA00022989"/>
    </source>
</evidence>
<dbReference type="CDD" id="cd16429">
    <property type="entry name" value="VirB10"/>
    <property type="match status" value="1"/>
</dbReference>
<dbReference type="InterPro" id="IPR042217">
    <property type="entry name" value="T4SS_VirB10/TrbI"/>
</dbReference>
<comment type="similarity">
    <text evidence="2">Belongs to the TrbI/VirB10 family.</text>
</comment>
<dbReference type="InterPro" id="IPR005498">
    <property type="entry name" value="T4SS_VirB10/TraB/TrbI"/>
</dbReference>
<gene>
    <name evidence="7" type="ORF">CHU95_21330</name>
</gene>
<dbReference type="Pfam" id="PF03743">
    <property type="entry name" value="TrbI"/>
    <property type="match status" value="1"/>
</dbReference>
<dbReference type="EMBL" id="NOXU01000032">
    <property type="protein sequence ID" value="OYQ31681.1"/>
    <property type="molecule type" value="Genomic_DNA"/>
</dbReference>
<evidence type="ECO:0000256" key="1">
    <source>
        <dbReference type="ARBA" id="ARBA00004167"/>
    </source>
</evidence>
<sequence>MSFSADPVRVSDDPRLSMSAGALVLAGRTHYPTVADRRGAGTLGLAAGLACVLALGGLTFWGLNQARQPVAEPAPLPAPPVPPPAPLAALPVPPPALAPVAVTPLPQPARVPDPQRLAAPVMVFDMSVPAPATSPMAAPTTASAPPGPVAAVPAAPGALSDNEAFALRVGNGGVDTASAVHAIAPSTTVAQGAFISAVLETAIDSDLPGHVRAVVSQDVRSFDGSRVLVPRTSRLIGQYKSGLQAGQKRVYVLWTRLIRPDGVSVALASPAISQDGKSGLSGDVDTHFVERFGSATMLSVVGALSAIGNAALILSGSQSAASVAAQRDSQIPPTIRIDQGQPIRVFVARDLDFSLVANGGRS</sequence>
<dbReference type="AlphaFoldDB" id="A0A255YR72"/>
<comment type="subcellular location">
    <subcellularLocation>
        <location evidence="1">Membrane</location>
        <topology evidence="1">Single-pass membrane protein</topology>
    </subcellularLocation>
</comment>
<keyword evidence="3 6" id="KW-0812">Transmembrane</keyword>
<protein>
    <recommendedName>
        <fullName evidence="9">Type VI secretion protein</fullName>
    </recommendedName>
</protein>
<evidence type="ECO:0000313" key="8">
    <source>
        <dbReference type="Proteomes" id="UP000216998"/>
    </source>
</evidence>
<dbReference type="Proteomes" id="UP000216998">
    <property type="component" value="Unassembled WGS sequence"/>
</dbReference>
<dbReference type="RefSeq" id="WP_094458360.1">
    <property type="nucleotide sequence ID" value="NZ_NOXU01000032.1"/>
</dbReference>
<name>A0A255YR72_9PROT</name>
<evidence type="ECO:0000256" key="3">
    <source>
        <dbReference type="ARBA" id="ARBA00022692"/>
    </source>
</evidence>
<dbReference type="Gene3D" id="2.40.128.260">
    <property type="entry name" value="Type IV secretion system, VirB10/TraB/TrbI"/>
    <property type="match status" value="2"/>
</dbReference>
<evidence type="ECO:0000256" key="5">
    <source>
        <dbReference type="ARBA" id="ARBA00023136"/>
    </source>
</evidence>
<evidence type="ECO:0000313" key="7">
    <source>
        <dbReference type="EMBL" id="OYQ31681.1"/>
    </source>
</evidence>
<reference evidence="7 8" key="1">
    <citation type="submission" date="2017-07" db="EMBL/GenBank/DDBJ databases">
        <title>Niveispirillum cyanobacteriorum sp. nov., isolated from cyanobacterial aggregates in a eutrophic lake.</title>
        <authorList>
            <person name="Cai H."/>
        </authorList>
    </citation>
    <scope>NUCLEOTIDE SEQUENCE [LARGE SCALE GENOMIC DNA]</scope>
    <source>
        <strain evidence="8">TH1-14</strain>
    </source>
</reference>
<dbReference type="OrthoDB" id="9807354at2"/>
<keyword evidence="5 6" id="KW-0472">Membrane</keyword>
<organism evidence="7 8">
    <name type="scientific">Niveispirillum lacus</name>
    <dbReference type="NCBI Taxonomy" id="1981099"/>
    <lineage>
        <taxon>Bacteria</taxon>
        <taxon>Pseudomonadati</taxon>
        <taxon>Pseudomonadota</taxon>
        <taxon>Alphaproteobacteria</taxon>
        <taxon>Rhodospirillales</taxon>
        <taxon>Azospirillaceae</taxon>
        <taxon>Niveispirillum</taxon>
    </lineage>
</organism>
<comment type="caution">
    <text evidence="7">The sequence shown here is derived from an EMBL/GenBank/DDBJ whole genome shotgun (WGS) entry which is preliminary data.</text>
</comment>
<evidence type="ECO:0000256" key="2">
    <source>
        <dbReference type="ARBA" id="ARBA00010265"/>
    </source>
</evidence>